<proteinExistence type="predicted"/>
<feature type="transmembrane region" description="Helical" evidence="1">
    <location>
        <begin position="173"/>
        <end position="192"/>
    </location>
</feature>
<feature type="transmembrane region" description="Helical" evidence="1">
    <location>
        <begin position="106"/>
        <end position="123"/>
    </location>
</feature>
<dbReference type="eggNOG" id="ENOG50302BM">
    <property type="taxonomic scope" value="Bacteria"/>
</dbReference>
<protein>
    <recommendedName>
        <fullName evidence="4">Tryptophan-rich sensory protein</fullName>
    </recommendedName>
</protein>
<comment type="caution">
    <text evidence="2">The sequence shown here is derived from an EMBL/GenBank/DDBJ whole genome shotgun (WGS) entry which is preliminary data.</text>
</comment>
<feature type="transmembrane region" description="Helical" evidence="1">
    <location>
        <begin position="224"/>
        <end position="242"/>
    </location>
</feature>
<dbReference type="STRING" id="1280953.HOC_00690"/>
<dbReference type="PATRIC" id="fig|1280953.3.peg.137"/>
<feature type="transmembrane region" description="Helical" evidence="1">
    <location>
        <begin position="81"/>
        <end position="100"/>
    </location>
</feature>
<organism evidence="2 3">
    <name type="scientific">Hyphomonas oceanitis SCH89</name>
    <dbReference type="NCBI Taxonomy" id="1280953"/>
    <lineage>
        <taxon>Bacteria</taxon>
        <taxon>Pseudomonadati</taxon>
        <taxon>Pseudomonadota</taxon>
        <taxon>Alphaproteobacteria</taxon>
        <taxon>Hyphomonadales</taxon>
        <taxon>Hyphomonadaceae</taxon>
        <taxon>Hyphomonas</taxon>
    </lineage>
</organism>
<sequence>MQKQRPFILILLALLQPLSGALAPLAGIGTPIGNATRDLGAPEQPLPVFFSIWSVIFAAYLAFALFLLLRREPWMERIAMPLAIAGLMNVVWMLSAQLIMSQPLDFVLLFPIVAAAWVSAWQFDRMRGMGGSIAKLTADMATGLLSGWITVAAAISIPLTIRHFSNLGATDQPWLMLWATLVPAALAAWVFTRFISRSLWFYVALGWGLLGILLNNWTITDMNWLAIMTGVVTVIVLSLRLTRGAHGAVQAA</sequence>
<evidence type="ECO:0000313" key="2">
    <source>
        <dbReference type="EMBL" id="KDA04357.1"/>
    </source>
</evidence>
<keyword evidence="1" id="KW-0472">Membrane</keyword>
<keyword evidence="1" id="KW-0812">Transmembrane</keyword>
<dbReference type="OrthoDB" id="7617526at2"/>
<name>A0A059GBZ6_9PROT</name>
<evidence type="ECO:0000256" key="1">
    <source>
        <dbReference type="SAM" id="Phobius"/>
    </source>
</evidence>
<dbReference type="AlphaFoldDB" id="A0A059GBZ6"/>
<dbReference type="RefSeq" id="WP_035534753.1">
    <property type="nucleotide sequence ID" value="NZ_ARYL01000001.1"/>
</dbReference>
<keyword evidence="1" id="KW-1133">Transmembrane helix</keyword>
<feature type="transmembrane region" description="Helical" evidence="1">
    <location>
        <begin position="48"/>
        <end position="69"/>
    </location>
</feature>
<dbReference type="Proteomes" id="UP000024942">
    <property type="component" value="Unassembled WGS sequence"/>
</dbReference>
<evidence type="ECO:0000313" key="3">
    <source>
        <dbReference type="Proteomes" id="UP000024942"/>
    </source>
</evidence>
<feature type="transmembrane region" description="Helical" evidence="1">
    <location>
        <begin position="144"/>
        <end position="161"/>
    </location>
</feature>
<gene>
    <name evidence="2" type="ORF">HOC_00690</name>
</gene>
<evidence type="ECO:0008006" key="4">
    <source>
        <dbReference type="Google" id="ProtNLM"/>
    </source>
</evidence>
<keyword evidence="3" id="KW-1185">Reference proteome</keyword>
<reference evidence="2 3" key="1">
    <citation type="journal article" date="2014" name="Antonie Van Leeuwenhoek">
        <title>Hyphomonas beringensis sp. nov. and Hyphomonas chukchiensis sp. nov., isolated from surface seawater of the Bering Sea and Chukchi Sea.</title>
        <authorList>
            <person name="Li C."/>
            <person name="Lai Q."/>
            <person name="Li G."/>
            <person name="Dong C."/>
            <person name="Wang J."/>
            <person name="Liao Y."/>
            <person name="Shao Z."/>
        </authorList>
    </citation>
    <scope>NUCLEOTIDE SEQUENCE [LARGE SCALE GENOMIC DNA]</scope>
    <source>
        <strain evidence="2 3">SCH89</strain>
    </source>
</reference>
<feature type="transmembrane region" description="Helical" evidence="1">
    <location>
        <begin position="199"/>
        <end position="218"/>
    </location>
</feature>
<dbReference type="EMBL" id="ARYL01000001">
    <property type="protein sequence ID" value="KDA04357.1"/>
    <property type="molecule type" value="Genomic_DNA"/>
</dbReference>
<accession>A0A059GBZ6</accession>